<dbReference type="AlphaFoldDB" id="G9XKR8"/>
<reference evidence="2 3" key="1">
    <citation type="submission" date="2011-08" db="EMBL/GenBank/DDBJ databases">
        <authorList>
            <person name="Weinstock G."/>
            <person name="Sodergren E."/>
            <person name="Clifton S."/>
            <person name="Fulton L."/>
            <person name="Fulton B."/>
            <person name="Courtney L."/>
            <person name="Fronick C."/>
            <person name="Harrison M."/>
            <person name="Strong C."/>
            <person name="Farmer C."/>
            <person name="Delahaunty K."/>
            <person name="Markovic C."/>
            <person name="Hall O."/>
            <person name="Minx P."/>
            <person name="Tomlinson C."/>
            <person name="Mitreva M."/>
            <person name="Hou S."/>
            <person name="Chen J."/>
            <person name="Wollam A."/>
            <person name="Pepin K.H."/>
            <person name="Johnson M."/>
            <person name="Bhonagiri V."/>
            <person name="Zhang X."/>
            <person name="Suruliraj S."/>
            <person name="Warren W."/>
            <person name="Chinwalla A."/>
            <person name="Mardis E.R."/>
            <person name="Wilson R.K."/>
        </authorList>
    </citation>
    <scope>NUCLEOTIDE SEQUENCE [LARGE SCALE GENOMIC DNA]</scope>
    <source>
        <strain evidence="2 3">DP7</strain>
    </source>
</reference>
<name>G9XKR8_DESHA</name>
<accession>G9XKR8</accession>
<dbReference type="HOGENOM" id="CLU_038353_0_0_9"/>
<feature type="transmembrane region" description="Helical" evidence="1">
    <location>
        <begin position="32"/>
        <end position="54"/>
    </location>
</feature>
<evidence type="ECO:0000313" key="3">
    <source>
        <dbReference type="Proteomes" id="UP000004416"/>
    </source>
</evidence>
<feature type="transmembrane region" description="Helical" evidence="1">
    <location>
        <begin position="336"/>
        <end position="354"/>
    </location>
</feature>
<evidence type="ECO:0000313" key="2">
    <source>
        <dbReference type="EMBL" id="EHL07745.1"/>
    </source>
</evidence>
<gene>
    <name evidence="2" type="ORF">HMPREF0322_01639</name>
</gene>
<proteinExistence type="predicted"/>
<feature type="transmembrane region" description="Helical" evidence="1">
    <location>
        <begin position="168"/>
        <end position="185"/>
    </location>
</feature>
<evidence type="ECO:0008006" key="4">
    <source>
        <dbReference type="Google" id="ProtNLM"/>
    </source>
</evidence>
<comment type="caution">
    <text evidence="2">The sequence shown here is derived from an EMBL/GenBank/DDBJ whole genome shotgun (WGS) entry which is preliminary data.</text>
</comment>
<organism evidence="2 3">
    <name type="scientific">Desulfitobacterium hafniense DP7</name>
    <dbReference type="NCBI Taxonomy" id="537010"/>
    <lineage>
        <taxon>Bacteria</taxon>
        <taxon>Bacillati</taxon>
        <taxon>Bacillota</taxon>
        <taxon>Clostridia</taxon>
        <taxon>Eubacteriales</taxon>
        <taxon>Desulfitobacteriaceae</taxon>
        <taxon>Desulfitobacterium</taxon>
    </lineage>
</organism>
<feature type="transmembrane region" description="Helical" evidence="1">
    <location>
        <begin position="252"/>
        <end position="272"/>
    </location>
</feature>
<dbReference type="Proteomes" id="UP000004416">
    <property type="component" value="Unassembled WGS sequence"/>
</dbReference>
<feature type="transmembrane region" description="Helical" evidence="1">
    <location>
        <begin position="214"/>
        <end position="231"/>
    </location>
</feature>
<feature type="transmembrane region" description="Helical" evidence="1">
    <location>
        <begin position="360"/>
        <end position="378"/>
    </location>
</feature>
<dbReference type="EMBL" id="AFZX01000039">
    <property type="protein sequence ID" value="EHL07745.1"/>
    <property type="molecule type" value="Genomic_DNA"/>
</dbReference>
<feature type="transmembrane region" description="Helical" evidence="1">
    <location>
        <begin position="108"/>
        <end position="131"/>
    </location>
</feature>
<feature type="transmembrane region" description="Helical" evidence="1">
    <location>
        <begin position="192"/>
        <end position="208"/>
    </location>
</feature>
<feature type="transmembrane region" description="Helical" evidence="1">
    <location>
        <begin position="303"/>
        <end position="324"/>
    </location>
</feature>
<keyword evidence="1" id="KW-0812">Transmembrane</keyword>
<evidence type="ECO:0000256" key="1">
    <source>
        <dbReference type="SAM" id="Phobius"/>
    </source>
</evidence>
<feature type="transmembrane region" description="Helical" evidence="1">
    <location>
        <begin position="390"/>
        <end position="409"/>
    </location>
</feature>
<protein>
    <recommendedName>
        <fullName evidence="4">Glycosyltransferase RgtA/B/C/D-like domain-containing protein</fullName>
    </recommendedName>
</protein>
<keyword evidence="1" id="KW-1133">Transmembrane helix</keyword>
<dbReference type="PATRIC" id="fig|537010.4.peg.1524"/>
<feature type="transmembrane region" description="Helical" evidence="1">
    <location>
        <begin position="66"/>
        <end position="88"/>
    </location>
</feature>
<feature type="transmembrane region" description="Helical" evidence="1">
    <location>
        <begin position="143"/>
        <end position="162"/>
    </location>
</feature>
<keyword evidence="1" id="KW-0472">Membrane</keyword>
<sequence length="537" mass="60509">MIICSSYEAILIQIGLEGSSLKTNNIAHNRRILSGLFIGIFIMEIALGIYYGYFQDFKMQDAFARTANAFYVFFVAPPRFASIGLVWNPLPSVLQLPLVFLSQIWKPLVTHGIAASIISSLFAAGSVVVLFRTFIKLNISVKYTFLCLFLYAFNPFIYFYGFNGMSEGITFFFMIYAESCLILWMKEGEAHYIMRIAFALALAFFCRYEAIPFAAAMGIGVLILLFFGPSVKSGVPAGSIKESYYYAEGTAIVLYTPLLVAVILWISFNWVISGNPLYFLNSAYSNSAYLSLSSGVSDTPWEILFYVVEKSLPFIPLFVGIVVVRILNGRLLKYDFFVLLILSAALIVFHYIMLLSGSSYGWLRFFAYVLPITFAWLPHELAEIAKADKVLKFTMSSVIILSLLVSWGLTLSVLENPQKSPEEHSSMDTTESRRIAEYIDENLPEERILTDSFVTGEILVNLKQMSNMVVTASLDFYDCLENPHKYGITYLLVPDPEEGTGSLDALNSRYPGLYAGKEEWCTEEMIFTGFKLFKVIY</sequence>